<evidence type="ECO:0000256" key="1">
    <source>
        <dbReference type="SAM" id="MobiDB-lite"/>
    </source>
</evidence>
<feature type="region of interest" description="Disordered" evidence="1">
    <location>
        <begin position="192"/>
        <end position="222"/>
    </location>
</feature>
<dbReference type="Proteomes" id="UP001465976">
    <property type="component" value="Unassembled WGS sequence"/>
</dbReference>
<gene>
    <name evidence="2" type="ORF">V5O48_013079</name>
</gene>
<keyword evidence="3" id="KW-1185">Reference proteome</keyword>
<name>A0ABR3F137_9AGAR</name>
<evidence type="ECO:0000313" key="3">
    <source>
        <dbReference type="Proteomes" id="UP001465976"/>
    </source>
</evidence>
<reference evidence="2 3" key="1">
    <citation type="submission" date="2024-02" db="EMBL/GenBank/DDBJ databases">
        <title>A draft genome for the cacao thread blight pathogen Marasmius crinis-equi.</title>
        <authorList>
            <person name="Cohen S.P."/>
            <person name="Baruah I.K."/>
            <person name="Amoako-Attah I."/>
            <person name="Bukari Y."/>
            <person name="Meinhardt L.W."/>
            <person name="Bailey B.A."/>
        </authorList>
    </citation>
    <scope>NUCLEOTIDE SEQUENCE [LARGE SCALE GENOMIC DNA]</scope>
    <source>
        <strain evidence="2 3">GH-76</strain>
    </source>
</reference>
<proteinExistence type="predicted"/>
<sequence>MGVRRFADEAVYPCLYKDDETQDLDLPLDPTIWSTQVLLAWFNHRGSDQDVLDSFRNCVRAQTLWSINQQFLIKESEIDGARTRVEIVKNVKQLLDDQGVRELFVAKDELLELVDHRWMSRRFDKYVRQAEREPTRGRIDRKGLREAAHFRSTASKDEFRRLQDEAAMKQIKQHQQQEREWEMNSAVKRSIREEDEFEDGWGEAGGGRTAGINLKRQNTSEA</sequence>
<dbReference type="EMBL" id="JBAHYK010001237">
    <property type="protein sequence ID" value="KAL0568890.1"/>
    <property type="molecule type" value="Genomic_DNA"/>
</dbReference>
<organism evidence="2 3">
    <name type="scientific">Marasmius crinis-equi</name>
    <dbReference type="NCBI Taxonomy" id="585013"/>
    <lineage>
        <taxon>Eukaryota</taxon>
        <taxon>Fungi</taxon>
        <taxon>Dikarya</taxon>
        <taxon>Basidiomycota</taxon>
        <taxon>Agaricomycotina</taxon>
        <taxon>Agaricomycetes</taxon>
        <taxon>Agaricomycetidae</taxon>
        <taxon>Agaricales</taxon>
        <taxon>Marasmiineae</taxon>
        <taxon>Marasmiaceae</taxon>
        <taxon>Marasmius</taxon>
    </lineage>
</organism>
<protein>
    <submittedName>
        <fullName evidence="2">Uncharacterized protein</fullName>
    </submittedName>
</protein>
<accession>A0ABR3F137</accession>
<evidence type="ECO:0000313" key="2">
    <source>
        <dbReference type="EMBL" id="KAL0568890.1"/>
    </source>
</evidence>
<comment type="caution">
    <text evidence="2">The sequence shown here is derived from an EMBL/GenBank/DDBJ whole genome shotgun (WGS) entry which is preliminary data.</text>
</comment>